<proteinExistence type="predicted"/>
<reference evidence="2" key="1">
    <citation type="submission" date="2023-03" db="EMBL/GenBank/DDBJ databases">
        <title>Massive genome expansion in bonnet fungi (Mycena s.s.) driven by repeated elements and novel gene families across ecological guilds.</title>
        <authorList>
            <consortium name="Lawrence Berkeley National Laboratory"/>
            <person name="Harder C.B."/>
            <person name="Miyauchi S."/>
            <person name="Viragh M."/>
            <person name="Kuo A."/>
            <person name="Thoen E."/>
            <person name="Andreopoulos B."/>
            <person name="Lu D."/>
            <person name="Skrede I."/>
            <person name="Drula E."/>
            <person name="Henrissat B."/>
            <person name="Morin E."/>
            <person name="Kohler A."/>
            <person name="Barry K."/>
            <person name="LaButti K."/>
            <person name="Morin E."/>
            <person name="Salamov A."/>
            <person name="Lipzen A."/>
            <person name="Mereny Z."/>
            <person name="Hegedus B."/>
            <person name="Baldrian P."/>
            <person name="Stursova M."/>
            <person name="Weitz H."/>
            <person name="Taylor A."/>
            <person name="Grigoriev I.V."/>
            <person name="Nagy L.G."/>
            <person name="Martin F."/>
            <person name="Kauserud H."/>
        </authorList>
    </citation>
    <scope>NUCLEOTIDE SEQUENCE</scope>
    <source>
        <strain evidence="2">CBHHK067</strain>
    </source>
</reference>
<feature type="coiled-coil region" evidence="1">
    <location>
        <begin position="3"/>
        <end position="37"/>
    </location>
</feature>
<comment type="caution">
    <text evidence="2">The sequence shown here is derived from an EMBL/GenBank/DDBJ whole genome shotgun (WGS) entry which is preliminary data.</text>
</comment>
<accession>A0AAD7G5D8</accession>
<evidence type="ECO:0008006" key="4">
    <source>
        <dbReference type="Google" id="ProtNLM"/>
    </source>
</evidence>
<organism evidence="2 3">
    <name type="scientific">Mycena rosella</name>
    <name type="common">Pink bonnet</name>
    <name type="synonym">Agaricus rosellus</name>
    <dbReference type="NCBI Taxonomy" id="1033263"/>
    <lineage>
        <taxon>Eukaryota</taxon>
        <taxon>Fungi</taxon>
        <taxon>Dikarya</taxon>
        <taxon>Basidiomycota</taxon>
        <taxon>Agaricomycotina</taxon>
        <taxon>Agaricomycetes</taxon>
        <taxon>Agaricomycetidae</taxon>
        <taxon>Agaricales</taxon>
        <taxon>Marasmiineae</taxon>
        <taxon>Mycenaceae</taxon>
        <taxon>Mycena</taxon>
    </lineage>
</organism>
<evidence type="ECO:0000313" key="2">
    <source>
        <dbReference type="EMBL" id="KAJ7657497.1"/>
    </source>
</evidence>
<dbReference type="Gene3D" id="3.80.10.10">
    <property type="entry name" value="Ribonuclease Inhibitor"/>
    <property type="match status" value="1"/>
</dbReference>
<dbReference type="SUPFAM" id="SSF52047">
    <property type="entry name" value="RNI-like"/>
    <property type="match status" value="1"/>
</dbReference>
<keyword evidence="1" id="KW-0175">Coiled coil</keyword>
<gene>
    <name evidence="2" type="ORF">B0H17DRAFT_1337866</name>
</gene>
<name>A0AAD7G5D8_MYCRO</name>
<protein>
    <recommendedName>
        <fullName evidence="4">F-box domain-containing protein</fullName>
    </recommendedName>
</protein>
<sequence length="422" mass="47514">MSVKELQTRIEDVSADIDRQKQVLTKLERSRSALQRQLNAIRDPVSRLPLEISSEIFMRCLSSSNAQLGALVIPILFLNICNAWTDIALSTPALWATIHINFPCAESFSFSLLLTTWLSRARNCPLSLTLRGVPDNDVGCIVRQHTGRLRSLEIYSDDNVGLVALPQSIGPCPSLGTLTICFLPNEEGESLIPTTRQTLDILRLAPNLVECTLSNLCTWDDDYTGTLFLPSLRYLEFRYLSLEGNDYENDDELLKQLSLPALETLSLPMSDISFDDLVRFLKRSSSPLKTLVLGERYQYRELDSELAECLRLVPTITHLELCWPCEYATQMLTSLAQSPPLAPNLLSVKIRLDEPVTSQSVYNAVERALSVRRDRIVCFRLIWPEGCWLGALDPDANICNVLRRFVADGVKIHFGPEDRNSI</sequence>
<dbReference type="EMBL" id="JARKIE010000290">
    <property type="protein sequence ID" value="KAJ7657497.1"/>
    <property type="molecule type" value="Genomic_DNA"/>
</dbReference>
<evidence type="ECO:0000313" key="3">
    <source>
        <dbReference type="Proteomes" id="UP001221757"/>
    </source>
</evidence>
<dbReference type="AlphaFoldDB" id="A0AAD7G5D8"/>
<keyword evidence="3" id="KW-1185">Reference proteome</keyword>
<evidence type="ECO:0000256" key="1">
    <source>
        <dbReference type="SAM" id="Coils"/>
    </source>
</evidence>
<dbReference type="InterPro" id="IPR032675">
    <property type="entry name" value="LRR_dom_sf"/>
</dbReference>
<dbReference type="Proteomes" id="UP001221757">
    <property type="component" value="Unassembled WGS sequence"/>
</dbReference>